<feature type="non-terminal residue" evidence="2">
    <location>
        <position position="59"/>
    </location>
</feature>
<dbReference type="AlphaFoldDB" id="A0A392V1Z2"/>
<evidence type="ECO:0000256" key="1">
    <source>
        <dbReference type="SAM" id="MobiDB-lite"/>
    </source>
</evidence>
<dbReference type="Proteomes" id="UP000265520">
    <property type="component" value="Unassembled WGS sequence"/>
</dbReference>
<feature type="non-terminal residue" evidence="2">
    <location>
        <position position="1"/>
    </location>
</feature>
<protein>
    <submittedName>
        <fullName evidence="2">Uncharacterized protein</fullName>
    </submittedName>
</protein>
<reference evidence="2 3" key="1">
    <citation type="journal article" date="2018" name="Front. Plant Sci.">
        <title>Red Clover (Trifolium pratense) and Zigzag Clover (T. medium) - A Picture of Genomic Similarities and Differences.</title>
        <authorList>
            <person name="Dluhosova J."/>
            <person name="Istvanek J."/>
            <person name="Nedelnik J."/>
            <person name="Repkova J."/>
        </authorList>
    </citation>
    <scope>NUCLEOTIDE SEQUENCE [LARGE SCALE GENOMIC DNA]</scope>
    <source>
        <strain evidence="3">cv. 10/8</strain>
        <tissue evidence="2">Leaf</tissue>
    </source>
</reference>
<keyword evidence="3" id="KW-1185">Reference proteome</keyword>
<name>A0A392V1Z2_9FABA</name>
<proteinExistence type="predicted"/>
<comment type="caution">
    <text evidence="2">The sequence shown here is derived from an EMBL/GenBank/DDBJ whole genome shotgun (WGS) entry which is preliminary data.</text>
</comment>
<accession>A0A392V1Z2</accession>
<evidence type="ECO:0000313" key="2">
    <source>
        <dbReference type="EMBL" id="MCI81061.1"/>
    </source>
</evidence>
<evidence type="ECO:0000313" key="3">
    <source>
        <dbReference type="Proteomes" id="UP000265520"/>
    </source>
</evidence>
<feature type="region of interest" description="Disordered" evidence="1">
    <location>
        <begin position="1"/>
        <end position="59"/>
    </location>
</feature>
<dbReference type="EMBL" id="LXQA011009951">
    <property type="protein sequence ID" value="MCI81061.1"/>
    <property type="molecule type" value="Genomic_DNA"/>
</dbReference>
<sequence length="59" mass="6305">RGFAGRLVSVSPARRTRQSYGAGLRSKMVGLDGRVTTGLPSQIDQEDDTRGGARSGSRR</sequence>
<organism evidence="2 3">
    <name type="scientific">Trifolium medium</name>
    <dbReference type="NCBI Taxonomy" id="97028"/>
    <lineage>
        <taxon>Eukaryota</taxon>
        <taxon>Viridiplantae</taxon>
        <taxon>Streptophyta</taxon>
        <taxon>Embryophyta</taxon>
        <taxon>Tracheophyta</taxon>
        <taxon>Spermatophyta</taxon>
        <taxon>Magnoliopsida</taxon>
        <taxon>eudicotyledons</taxon>
        <taxon>Gunneridae</taxon>
        <taxon>Pentapetalae</taxon>
        <taxon>rosids</taxon>
        <taxon>fabids</taxon>
        <taxon>Fabales</taxon>
        <taxon>Fabaceae</taxon>
        <taxon>Papilionoideae</taxon>
        <taxon>50 kb inversion clade</taxon>
        <taxon>NPAAA clade</taxon>
        <taxon>Hologalegina</taxon>
        <taxon>IRL clade</taxon>
        <taxon>Trifolieae</taxon>
        <taxon>Trifolium</taxon>
    </lineage>
</organism>